<gene>
    <name evidence="7" type="ORF">KBTEX_03376</name>
</gene>
<evidence type="ECO:0000256" key="6">
    <source>
        <dbReference type="SAM" id="Phobius"/>
    </source>
</evidence>
<accession>A0A5B8RHH9</accession>
<reference evidence="7" key="1">
    <citation type="submission" date="2019-06" db="EMBL/GenBank/DDBJ databases">
        <authorList>
            <person name="Murdoch R.W."/>
            <person name="Fathepure B."/>
        </authorList>
    </citation>
    <scope>NUCLEOTIDE SEQUENCE</scope>
</reference>
<protein>
    <recommendedName>
        <fullName evidence="8">Biopolymer transport protein ExbD/TolR</fullName>
    </recommendedName>
</protein>
<dbReference type="Pfam" id="PF02472">
    <property type="entry name" value="ExbD"/>
    <property type="match status" value="1"/>
</dbReference>
<evidence type="ECO:0000256" key="1">
    <source>
        <dbReference type="ARBA" id="ARBA00004162"/>
    </source>
</evidence>
<evidence type="ECO:0000256" key="5">
    <source>
        <dbReference type="ARBA" id="ARBA00023136"/>
    </source>
</evidence>
<dbReference type="InterPro" id="IPR003400">
    <property type="entry name" value="ExbD"/>
</dbReference>
<keyword evidence="4 6" id="KW-1133">Transmembrane helix</keyword>
<feature type="transmembrane region" description="Helical" evidence="6">
    <location>
        <begin position="12"/>
        <end position="32"/>
    </location>
</feature>
<dbReference type="GO" id="GO:0022857">
    <property type="term" value="F:transmembrane transporter activity"/>
    <property type="evidence" value="ECO:0007669"/>
    <property type="project" value="InterPro"/>
</dbReference>
<name>A0A5B8RHH9_9ZZZZ</name>
<keyword evidence="3 6" id="KW-0812">Transmembrane</keyword>
<comment type="subcellular location">
    <subcellularLocation>
        <location evidence="1">Cell membrane</location>
        <topology evidence="1">Single-pass membrane protein</topology>
    </subcellularLocation>
</comment>
<dbReference type="EMBL" id="MN079194">
    <property type="protein sequence ID" value="QEA07032.1"/>
    <property type="molecule type" value="Genomic_DNA"/>
</dbReference>
<evidence type="ECO:0000256" key="3">
    <source>
        <dbReference type="ARBA" id="ARBA00022692"/>
    </source>
</evidence>
<keyword evidence="2" id="KW-1003">Cell membrane</keyword>
<evidence type="ECO:0008006" key="8">
    <source>
        <dbReference type="Google" id="ProtNLM"/>
    </source>
</evidence>
<sequence length="131" mass="13960">MRIEPPGRRRHAPSLTPLIDVVFILLVFFMLVSRLVDWGRVDVTVSGGGSGGESDVRTAIVRVLPDGATLDGSRYEGLDALAGAVRGANAPATVYLDPAPETRLQRLVSVLEGLRARGVEGVRLLDDDGGR</sequence>
<evidence type="ECO:0000256" key="2">
    <source>
        <dbReference type="ARBA" id="ARBA00022475"/>
    </source>
</evidence>
<organism evidence="7">
    <name type="scientific">uncultured organism</name>
    <dbReference type="NCBI Taxonomy" id="155900"/>
    <lineage>
        <taxon>unclassified sequences</taxon>
        <taxon>environmental samples</taxon>
    </lineage>
</organism>
<dbReference type="AlphaFoldDB" id="A0A5B8RHH9"/>
<evidence type="ECO:0000313" key="7">
    <source>
        <dbReference type="EMBL" id="QEA07032.1"/>
    </source>
</evidence>
<proteinExistence type="predicted"/>
<keyword evidence="5 6" id="KW-0472">Membrane</keyword>
<evidence type="ECO:0000256" key="4">
    <source>
        <dbReference type="ARBA" id="ARBA00022989"/>
    </source>
</evidence>
<dbReference type="GO" id="GO:0005886">
    <property type="term" value="C:plasma membrane"/>
    <property type="evidence" value="ECO:0007669"/>
    <property type="project" value="UniProtKB-SubCell"/>
</dbReference>